<protein>
    <recommendedName>
        <fullName evidence="3">N-acetylmuramoyl-L-alanine amidase domain-containing protein</fullName>
    </recommendedName>
</protein>
<dbReference type="RefSeq" id="WP_161816318.1">
    <property type="nucleotide sequence ID" value="NZ_BLJN01000010.1"/>
</dbReference>
<feature type="region of interest" description="Disordered" evidence="1">
    <location>
        <begin position="1"/>
        <end position="22"/>
    </location>
</feature>
<feature type="domain" description="N-acetylmuramoyl-L-alanine amidase" evidence="3">
    <location>
        <begin position="276"/>
        <end position="376"/>
    </location>
</feature>
<keyword evidence="2" id="KW-1133">Transmembrane helix</keyword>
<dbReference type="EMBL" id="BLJN01000010">
    <property type="protein sequence ID" value="GFE84733.1"/>
    <property type="molecule type" value="Genomic_DNA"/>
</dbReference>
<evidence type="ECO:0000259" key="3">
    <source>
        <dbReference type="Pfam" id="PF01510"/>
    </source>
</evidence>
<feature type="compositionally biased region" description="Polar residues" evidence="1">
    <location>
        <begin position="486"/>
        <end position="496"/>
    </location>
</feature>
<feature type="compositionally biased region" description="Low complexity" evidence="1">
    <location>
        <begin position="154"/>
        <end position="174"/>
    </location>
</feature>
<evidence type="ECO:0000256" key="1">
    <source>
        <dbReference type="SAM" id="MobiDB-lite"/>
    </source>
</evidence>
<dbReference type="CDD" id="cd06583">
    <property type="entry name" value="PGRP"/>
    <property type="match status" value="1"/>
</dbReference>
<comment type="caution">
    <text evidence="4">The sequence shown here is derived from an EMBL/GenBank/DDBJ whole genome shotgun (WGS) entry which is preliminary data.</text>
</comment>
<evidence type="ECO:0000313" key="4">
    <source>
        <dbReference type="EMBL" id="GFE84733.1"/>
    </source>
</evidence>
<name>A0A829YPJ8_9GAMM</name>
<feature type="region of interest" description="Disordered" evidence="1">
    <location>
        <begin position="151"/>
        <end position="182"/>
    </location>
</feature>
<feature type="transmembrane region" description="Helical" evidence="2">
    <location>
        <begin position="104"/>
        <end position="125"/>
    </location>
</feature>
<dbReference type="InterPro" id="IPR036505">
    <property type="entry name" value="Amidase/PGRP_sf"/>
</dbReference>
<evidence type="ECO:0000313" key="5">
    <source>
        <dbReference type="Proteomes" id="UP000445000"/>
    </source>
</evidence>
<keyword evidence="2" id="KW-0812">Transmembrane</keyword>
<dbReference type="GO" id="GO:0009253">
    <property type="term" value="P:peptidoglycan catabolic process"/>
    <property type="evidence" value="ECO:0007669"/>
    <property type="project" value="InterPro"/>
</dbReference>
<keyword evidence="2" id="KW-0472">Membrane</keyword>
<proteinExistence type="predicted"/>
<evidence type="ECO:0000256" key="2">
    <source>
        <dbReference type="SAM" id="Phobius"/>
    </source>
</evidence>
<dbReference type="Pfam" id="PF01510">
    <property type="entry name" value="Amidase_2"/>
    <property type="match status" value="1"/>
</dbReference>
<reference evidence="5" key="1">
    <citation type="submission" date="2020-01" db="EMBL/GenBank/DDBJ databases">
        <title>'Steroidobacter agaridevorans' sp. nov., agar-degrading bacteria isolated from rhizosphere soils.</title>
        <authorList>
            <person name="Ikenaga M."/>
            <person name="Kataoka M."/>
            <person name="Murouchi A."/>
            <person name="Katsuragi S."/>
            <person name="Sakai M."/>
        </authorList>
    </citation>
    <scope>NUCLEOTIDE SEQUENCE [LARGE SCALE GENOMIC DNA]</scope>
    <source>
        <strain evidence="5">YU21-B</strain>
    </source>
</reference>
<dbReference type="Gene3D" id="3.40.80.10">
    <property type="entry name" value="Peptidoglycan recognition protein-like"/>
    <property type="match status" value="1"/>
</dbReference>
<feature type="region of interest" description="Disordered" evidence="1">
    <location>
        <begin position="467"/>
        <end position="496"/>
    </location>
</feature>
<feature type="compositionally biased region" description="Basic and acidic residues" evidence="1">
    <location>
        <begin position="9"/>
        <end position="22"/>
    </location>
</feature>
<dbReference type="Proteomes" id="UP000445000">
    <property type="component" value="Unassembled WGS sequence"/>
</dbReference>
<accession>A0A829YPJ8</accession>
<dbReference type="InterPro" id="IPR002502">
    <property type="entry name" value="Amidase_domain"/>
</dbReference>
<dbReference type="GO" id="GO:0008745">
    <property type="term" value="F:N-acetylmuramoyl-L-alanine amidase activity"/>
    <property type="evidence" value="ECO:0007669"/>
    <property type="project" value="InterPro"/>
</dbReference>
<gene>
    <name evidence="4" type="ORF">GCM10011487_67330</name>
</gene>
<organism evidence="4 5">
    <name type="scientific">Steroidobacter agaridevorans</name>
    <dbReference type="NCBI Taxonomy" id="2695856"/>
    <lineage>
        <taxon>Bacteria</taxon>
        <taxon>Pseudomonadati</taxon>
        <taxon>Pseudomonadota</taxon>
        <taxon>Gammaproteobacteria</taxon>
        <taxon>Steroidobacterales</taxon>
        <taxon>Steroidobacteraceae</taxon>
        <taxon>Steroidobacter</taxon>
    </lineage>
</organism>
<dbReference type="SUPFAM" id="SSF55846">
    <property type="entry name" value="N-acetylmuramoyl-L-alanine amidase-like"/>
    <property type="match status" value="1"/>
</dbReference>
<sequence>MTAVARGSPTERYRRERPPVSRECGDELTRITDDIDDPIVKLRYLQNALNEDGDKSALVQLVPIPPARRAWYRLKGLRALDAVADANEEIAERTLAARQTARRVVVGASAAAMLFVPVLVAIVAWQVNRWRSEPEQVASVGSSTEANATAIESTTAPLVVPPTTTATLTSPASAEEAPVNQPPVAEPLAAEDIGIVPSMLWVADRGPGWELYSNGLRIETSYTVKGTPRDYRVQTRDGKLLPTKFDRPIGILFHTSESDLWPLEPGYEKELRKGSAALLRFVKREQAYNYMIDRFGRVYRIVDDDSRANHAGHGVWARGDEVYLDLNSAFLGVSFESRWEGGRTLPITRAQLIAGRNLTHYLRQRFAIAPEMCVTHGLASVSPKRGLIGYHLDWARGFPFQAFGLPDLYSQPLPSVALFGFNYDSEFLRTMGERWPGLIAAEKQLADEARQRAISLDELRHERQTQYRRWRAALPTPAGPEPTLETPASQTADKRG</sequence>
<keyword evidence="5" id="KW-1185">Reference proteome</keyword>
<dbReference type="AlphaFoldDB" id="A0A829YPJ8"/>